<feature type="region of interest" description="Disordered" evidence="1">
    <location>
        <begin position="502"/>
        <end position="574"/>
    </location>
</feature>
<organism evidence="3 4">
    <name type="scientific">Planoprotostelium fungivorum</name>
    <dbReference type="NCBI Taxonomy" id="1890364"/>
    <lineage>
        <taxon>Eukaryota</taxon>
        <taxon>Amoebozoa</taxon>
        <taxon>Evosea</taxon>
        <taxon>Variosea</taxon>
        <taxon>Cavosteliida</taxon>
        <taxon>Cavosteliaceae</taxon>
        <taxon>Planoprotostelium</taxon>
    </lineage>
</organism>
<feature type="transmembrane region" description="Helical" evidence="2">
    <location>
        <begin position="53"/>
        <end position="72"/>
    </location>
</feature>
<proteinExistence type="predicted"/>
<keyword evidence="2" id="KW-1133">Transmembrane helix</keyword>
<dbReference type="AlphaFoldDB" id="A0A2P6N2G5"/>
<gene>
    <name evidence="3" type="ORF">PROFUN_13947</name>
</gene>
<feature type="transmembrane region" description="Helical" evidence="2">
    <location>
        <begin position="234"/>
        <end position="252"/>
    </location>
</feature>
<feature type="compositionally biased region" description="Low complexity" evidence="1">
    <location>
        <begin position="526"/>
        <end position="535"/>
    </location>
</feature>
<evidence type="ECO:0000313" key="4">
    <source>
        <dbReference type="Proteomes" id="UP000241769"/>
    </source>
</evidence>
<dbReference type="InParanoid" id="A0A2P6N2G5"/>
<feature type="transmembrane region" description="Helical" evidence="2">
    <location>
        <begin position="132"/>
        <end position="152"/>
    </location>
</feature>
<feature type="compositionally biased region" description="Low complexity" evidence="1">
    <location>
        <begin position="352"/>
        <end position="362"/>
    </location>
</feature>
<feature type="region of interest" description="Disordered" evidence="1">
    <location>
        <begin position="346"/>
        <end position="367"/>
    </location>
</feature>
<protein>
    <submittedName>
        <fullName evidence="3">Uncharacterized protein</fullName>
    </submittedName>
</protein>
<accession>A0A2P6N2G5</accession>
<comment type="caution">
    <text evidence="3">The sequence shown here is derived from an EMBL/GenBank/DDBJ whole genome shotgun (WGS) entry which is preliminary data.</text>
</comment>
<reference evidence="3 4" key="1">
    <citation type="journal article" date="2018" name="Genome Biol. Evol.">
        <title>Multiple Roots of Fruiting Body Formation in Amoebozoa.</title>
        <authorList>
            <person name="Hillmann F."/>
            <person name="Forbes G."/>
            <person name="Novohradska S."/>
            <person name="Ferling I."/>
            <person name="Riege K."/>
            <person name="Groth M."/>
            <person name="Westermann M."/>
            <person name="Marz M."/>
            <person name="Spaller T."/>
            <person name="Winckler T."/>
            <person name="Schaap P."/>
            <person name="Glockner G."/>
        </authorList>
    </citation>
    <scope>NUCLEOTIDE SEQUENCE [LARGE SCALE GENOMIC DNA]</scope>
    <source>
        <strain evidence="3 4">Jena</strain>
    </source>
</reference>
<feature type="transmembrane region" description="Helical" evidence="2">
    <location>
        <begin position="20"/>
        <end position="41"/>
    </location>
</feature>
<keyword evidence="2" id="KW-0812">Transmembrane</keyword>
<keyword evidence="2" id="KW-0472">Membrane</keyword>
<evidence type="ECO:0000256" key="1">
    <source>
        <dbReference type="SAM" id="MobiDB-lite"/>
    </source>
</evidence>
<feature type="transmembrane region" description="Helical" evidence="2">
    <location>
        <begin position="272"/>
        <end position="291"/>
    </location>
</feature>
<evidence type="ECO:0000256" key="2">
    <source>
        <dbReference type="SAM" id="Phobius"/>
    </source>
</evidence>
<evidence type="ECO:0000313" key="3">
    <source>
        <dbReference type="EMBL" id="PRP78145.1"/>
    </source>
</evidence>
<feature type="compositionally biased region" description="Polar residues" evidence="1">
    <location>
        <begin position="558"/>
        <end position="567"/>
    </location>
</feature>
<name>A0A2P6N2G5_9EUKA</name>
<feature type="transmembrane region" description="Helical" evidence="2">
    <location>
        <begin position="84"/>
        <end position="111"/>
    </location>
</feature>
<dbReference type="EMBL" id="MDYQ01000238">
    <property type="protein sequence ID" value="PRP78145.1"/>
    <property type="molecule type" value="Genomic_DNA"/>
</dbReference>
<feature type="compositionally biased region" description="Low complexity" evidence="1">
    <location>
        <begin position="502"/>
        <end position="517"/>
    </location>
</feature>
<sequence length="665" mass="74944">MEFGYNNIPPSQWKDWDLDGLDVGVASFNLILIPVLFVIFRRWEYKNGGVFRPVFYGLTAARIAHLISQILLREGVLIVPWWFYWFIATLPMMLFFTLFSTTLCSWGRVFISAEQQHSQRHSLSNRLTKVSRIMETVAYVVYFALTVLNLGLSVDQVTESSGDGEDYKPPIAAARSGTEKGILAFFVVLYVGVPLSFVIYMERFFMYSKLYKVNVFNKAYMTERSKPVVRRLSVVNLTLMFLFIMRAVILITNESSTNIRTTQWQGRLPFSIIFTLFLEILPTCLLLATATKRKSTKAQNKPLANAGRTSSFTSTIADLIRSEPSTPYMSSPVMVARSPKSYPSNSFASGITSTPPTRSPSSMGTVFSETSNLLPTRSIADLQNANDVNSIQRLSQYASINQCFHVERRSLFSAWIQYGAVKVVAISERVWTEPQQFHPRWEQEALLLLIRSYINSTQGQLWSDMANSHALEARRRPAHLPAVKNAPIPTVNANPVTRMSSRSVSVSVGGRTSMTTSAPDRVQVKTTLPLITLTSSPPPQLPTTSTSAPPSPNRSPSFNKTPQSPFAQRQVRQDQQRISRLMDRTQVPTVVTTYPKYDKNSTSVPDNLLYRNMIRNPNVYESEFIALSQERTLDVSNKPKPAKQYWNTDVLPALVKAAEEKEGKT</sequence>
<dbReference type="Proteomes" id="UP000241769">
    <property type="component" value="Unassembled WGS sequence"/>
</dbReference>
<keyword evidence="4" id="KW-1185">Reference proteome</keyword>
<feature type="transmembrane region" description="Helical" evidence="2">
    <location>
        <begin position="182"/>
        <end position="201"/>
    </location>
</feature>